<dbReference type="RefSeq" id="WP_054468271.1">
    <property type="nucleotide sequence ID" value="NZ_CP159837.1"/>
</dbReference>
<reference evidence="1" key="1">
    <citation type="submission" date="2024-07" db="EMBL/GenBank/DDBJ databases">
        <authorList>
            <person name="Kim Y.J."/>
            <person name="Jeong J.Y."/>
        </authorList>
    </citation>
    <scope>NUCLEOTIDE SEQUENCE</scope>
    <source>
        <strain evidence="1">GIHE-MW2</strain>
    </source>
</reference>
<sequence length="109" mass="12959">MTLEQQFYTRIRELGYWDRLNLTNRKNHNHKMALAWCNPNTTADPEMMFQLVWLLSSSKRRQRLNAIDVRILEQTAEDLAENGQTMSARKSYVQYLWQQVHAQELTSVS</sequence>
<dbReference type="AlphaFoldDB" id="A0AAU8JGS1"/>
<dbReference type="EMBL" id="CP159837">
    <property type="protein sequence ID" value="XCM38425.1"/>
    <property type="molecule type" value="Genomic_DNA"/>
</dbReference>
<proteinExistence type="predicted"/>
<gene>
    <name evidence="1" type="ORF">ABWT76_001274</name>
</gene>
<evidence type="ECO:0000313" key="1">
    <source>
        <dbReference type="EMBL" id="XCM38425.1"/>
    </source>
</evidence>
<organism evidence="1">
    <name type="scientific">Planktothricoides raciborskii GIHE-MW2</name>
    <dbReference type="NCBI Taxonomy" id="2792601"/>
    <lineage>
        <taxon>Bacteria</taxon>
        <taxon>Bacillati</taxon>
        <taxon>Cyanobacteriota</taxon>
        <taxon>Cyanophyceae</taxon>
        <taxon>Oscillatoriophycideae</taxon>
        <taxon>Oscillatoriales</taxon>
        <taxon>Oscillatoriaceae</taxon>
        <taxon>Planktothricoides</taxon>
    </lineage>
</organism>
<accession>A0AAU8JGS1</accession>
<name>A0AAU8JGS1_9CYAN</name>
<protein>
    <submittedName>
        <fullName evidence="1">Uncharacterized protein</fullName>
    </submittedName>
</protein>